<dbReference type="CDD" id="cd00096">
    <property type="entry name" value="Ig"/>
    <property type="match status" value="1"/>
</dbReference>
<accession>A0A8S1CFF4</accession>
<dbReference type="Pfam" id="PF07686">
    <property type="entry name" value="V-set"/>
    <property type="match status" value="1"/>
</dbReference>
<dbReference type="PANTHER" id="PTHR21261">
    <property type="entry name" value="BEAT PROTEIN"/>
    <property type="match status" value="1"/>
</dbReference>
<reference evidence="3 4" key="1">
    <citation type="submission" date="2020-04" db="EMBL/GenBank/DDBJ databases">
        <authorList>
            <person name="Alioto T."/>
            <person name="Alioto T."/>
            <person name="Gomez Garrido J."/>
        </authorList>
    </citation>
    <scope>NUCLEOTIDE SEQUENCE [LARGE SCALE GENOMIC DNA]</scope>
</reference>
<dbReference type="FunFam" id="2.60.40.10:FF:000437">
    <property type="entry name" value="Beat-IIIc, isoform A"/>
    <property type="match status" value="1"/>
</dbReference>
<name>A0A8S1CFF4_9INSE</name>
<feature type="chain" id="PRO_5035948077" description="Ig-like domain-containing protein" evidence="1">
    <location>
        <begin position="23"/>
        <end position="292"/>
    </location>
</feature>
<dbReference type="PROSITE" id="PS50835">
    <property type="entry name" value="IG_LIKE"/>
    <property type="match status" value="2"/>
</dbReference>
<comment type="caution">
    <text evidence="3">The sequence shown here is derived from an EMBL/GenBank/DDBJ whole genome shotgun (WGS) entry which is preliminary data.</text>
</comment>
<dbReference type="InterPro" id="IPR007110">
    <property type="entry name" value="Ig-like_dom"/>
</dbReference>
<dbReference type="InterPro" id="IPR013106">
    <property type="entry name" value="Ig_V-set"/>
</dbReference>
<dbReference type="SUPFAM" id="SSF48726">
    <property type="entry name" value="Immunoglobulin"/>
    <property type="match status" value="2"/>
</dbReference>
<dbReference type="OrthoDB" id="6415662at2759"/>
<evidence type="ECO:0000313" key="4">
    <source>
        <dbReference type="Proteomes" id="UP000494165"/>
    </source>
</evidence>
<feature type="domain" description="Ig-like" evidence="2">
    <location>
        <begin position="40"/>
        <end position="122"/>
    </location>
</feature>
<gene>
    <name evidence="3" type="ORF">CLODIP_2_CD02079</name>
</gene>
<keyword evidence="1" id="KW-0732">Signal</keyword>
<dbReference type="EMBL" id="CADEPI010000032">
    <property type="protein sequence ID" value="CAB3367675.1"/>
    <property type="molecule type" value="Genomic_DNA"/>
</dbReference>
<dbReference type="AlphaFoldDB" id="A0A8S1CFF4"/>
<dbReference type="Proteomes" id="UP000494165">
    <property type="component" value="Unassembled WGS sequence"/>
</dbReference>
<sequence length="292" mass="32651">MAAEFVATVFLALLALLHTVCGLKLLMLRVPSQKLRAHDVTLKCMYDLENSTLYSIQWYKDGSMFYRFVPADEPPGQMFPLPGVSVDLQHSSDSQVTLRLLDLESSGTYRCEVSSEAPKFLTEVAEAYMNIMALPKDAPKITGMRLKYNEGDPINLNCTSSPSKPVAVLTWFINGNQVDNSDISQRRIIPTGKDSKDGPFLTQYRPVVDDEGLEYVTLGLRMAAKKKFFNTLLHSMKVKCTASMGQLMWHVKHEARIQSANTASSQIPGPEKCHVWLVSVVTFFIAHKLLDS</sequence>
<dbReference type="InterPro" id="IPR036179">
    <property type="entry name" value="Ig-like_dom_sf"/>
</dbReference>
<keyword evidence="4" id="KW-1185">Reference proteome</keyword>
<feature type="signal peptide" evidence="1">
    <location>
        <begin position="1"/>
        <end position="22"/>
    </location>
</feature>
<dbReference type="PANTHER" id="PTHR21261:SF15">
    <property type="entry name" value="BEATEN PATH IIIA, ISOFORM D-RELATED"/>
    <property type="match status" value="1"/>
</dbReference>
<proteinExistence type="predicted"/>
<evidence type="ECO:0000313" key="3">
    <source>
        <dbReference type="EMBL" id="CAB3367675.1"/>
    </source>
</evidence>
<organism evidence="3 4">
    <name type="scientific">Cloeon dipterum</name>
    <dbReference type="NCBI Taxonomy" id="197152"/>
    <lineage>
        <taxon>Eukaryota</taxon>
        <taxon>Metazoa</taxon>
        <taxon>Ecdysozoa</taxon>
        <taxon>Arthropoda</taxon>
        <taxon>Hexapoda</taxon>
        <taxon>Insecta</taxon>
        <taxon>Pterygota</taxon>
        <taxon>Palaeoptera</taxon>
        <taxon>Ephemeroptera</taxon>
        <taxon>Pisciforma</taxon>
        <taxon>Baetidae</taxon>
        <taxon>Cloeon</taxon>
    </lineage>
</organism>
<dbReference type="InterPro" id="IPR013783">
    <property type="entry name" value="Ig-like_fold"/>
</dbReference>
<feature type="domain" description="Ig-like" evidence="2">
    <location>
        <begin position="139"/>
        <end position="177"/>
    </location>
</feature>
<dbReference type="Gene3D" id="2.60.40.10">
    <property type="entry name" value="Immunoglobulins"/>
    <property type="match status" value="2"/>
</dbReference>
<evidence type="ECO:0000259" key="2">
    <source>
        <dbReference type="PROSITE" id="PS50835"/>
    </source>
</evidence>
<protein>
    <recommendedName>
        <fullName evidence="2">Ig-like domain-containing protein</fullName>
    </recommendedName>
</protein>
<evidence type="ECO:0000256" key="1">
    <source>
        <dbReference type="SAM" id="SignalP"/>
    </source>
</evidence>